<evidence type="ECO:0000313" key="1">
    <source>
        <dbReference type="EMBL" id="CRK97867.1"/>
    </source>
</evidence>
<sequence>MHDENVRIEFMIIKRTFRNYFLRLKIKEKMWKYFSFTSQIQSETIIDKLMTFQINKARPGTSRVTDYLLSKAYFADKFMIVCMDFWLCFVSTASAS</sequence>
<dbReference type="Proteomes" id="UP000183832">
    <property type="component" value="Unassembled WGS sequence"/>
</dbReference>
<organism evidence="1 2">
    <name type="scientific">Clunio marinus</name>
    <dbReference type="NCBI Taxonomy" id="568069"/>
    <lineage>
        <taxon>Eukaryota</taxon>
        <taxon>Metazoa</taxon>
        <taxon>Ecdysozoa</taxon>
        <taxon>Arthropoda</taxon>
        <taxon>Hexapoda</taxon>
        <taxon>Insecta</taxon>
        <taxon>Pterygota</taxon>
        <taxon>Neoptera</taxon>
        <taxon>Endopterygota</taxon>
        <taxon>Diptera</taxon>
        <taxon>Nematocera</taxon>
        <taxon>Chironomoidea</taxon>
        <taxon>Chironomidae</taxon>
        <taxon>Clunio</taxon>
    </lineage>
</organism>
<dbReference type="EMBL" id="CVRI01000047">
    <property type="protein sequence ID" value="CRK97867.1"/>
    <property type="molecule type" value="Genomic_DNA"/>
</dbReference>
<accession>A0A1J1ICE2</accession>
<protein>
    <submittedName>
        <fullName evidence="1">CLUMA_CG011242, isoform A</fullName>
    </submittedName>
</protein>
<reference evidence="1 2" key="1">
    <citation type="submission" date="2015-04" db="EMBL/GenBank/DDBJ databases">
        <authorList>
            <person name="Syromyatnikov M.Y."/>
            <person name="Popov V.N."/>
        </authorList>
    </citation>
    <scope>NUCLEOTIDE SEQUENCE [LARGE SCALE GENOMIC DNA]</scope>
</reference>
<name>A0A1J1ICE2_9DIPT</name>
<dbReference type="AlphaFoldDB" id="A0A1J1ICE2"/>
<keyword evidence="2" id="KW-1185">Reference proteome</keyword>
<proteinExistence type="predicted"/>
<gene>
    <name evidence="1" type="ORF">CLUMA_CG011242</name>
</gene>
<evidence type="ECO:0000313" key="2">
    <source>
        <dbReference type="Proteomes" id="UP000183832"/>
    </source>
</evidence>